<dbReference type="InterPro" id="IPR000305">
    <property type="entry name" value="GIY-YIG_endonuc"/>
</dbReference>
<gene>
    <name evidence="3" type="ORF">CNF02_11385</name>
</gene>
<evidence type="ECO:0000259" key="2">
    <source>
        <dbReference type="PROSITE" id="PS50164"/>
    </source>
</evidence>
<dbReference type="CDD" id="cd10456">
    <property type="entry name" value="GIY-YIG_UPF0213"/>
    <property type="match status" value="1"/>
</dbReference>
<dbReference type="Pfam" id="PF01541">
    <property type="entry name" value="GIY-YIG"/>
    <property type="match status" value="1"/>
</dbReference>
<proteinExistence type="inferred from homology"/>
<evidence type="ECO:0000256" key="1">
    <source>
        <dbReference type="ARBA" id="ARBA00007435"/>
    </source>
</evidence>
<dbReference type="InterPro" id="IPR035901">
    <property type="entry name" value="GIY-YIG_endonuc_sf"/>
</dbReference>
<dbReference type="PANTHER" id="PTHR34477">
    <property type="entry name" value="UPF0213 PROTEIN YHBQ"/>
    <property type="match status" value="1"/>
</dbReference>
<dbReference type="SUPFAM" id="SSF82771">
    <property type="entry name" value="GIY-YIG endonuclease"/>
    <property type="match status" value="1"/>
</dbReference>
<evidence type="ECO:0000313" key="3">
    <source>
        <dbReference type="EMBL" id="PDH32704.1"/>
    </source>
</evidence>
<name>A0A2A5W8T5_9GAMM</name>
<dbReference type="PROSITE" id="PS50164">
    <property type="entry name" value="GIY_YIG"/>
    <property type="match status" value="1"/>
</dbReference>
<dbReference type="AlphaFoldDB" id="A0A2A5W8T5"/>
<accession>A0A2A5W8T5</accession>
<protein>
    <recommendedName>
        <fullName evidence="2">GIY-YIG domain-containing protein</fullName>
    </recommendedName>
</protein>
<feature type="domain" description="GIY-YIG" evidence="2">
    <location>
        <begin position="1"/>
        <end position="75"/>
    </location>
</feature>
<dbReference type="InterPro" id="IPR050190">
    <property type="entry name" value="UPF0213_domain"/>
</dbReference>
<sequence>MIRARDQSLYTGITTDPERRLIEHNCSAETGSKGAKALRGKGPLKLVYQAEIGDRSEAQKMEYKVKQLSKAQKEALVSKQQPLLQFLEKTN</sequence>
<organism evidence="3 4">
    <name type="scientific">OM182 bacterium MED-G28</name>
    <dbReference type="NCBI Taxonomy" id="1986256"/>
    <lineage>
        <taxon>Bacteria</taxon>
        <taxon>Pseudomonadati</taxon>
        <taxon>Pseudomonadota</taxon>
        <taxon>Gammaproteobacteria</taxon>
        <taxon>OMG group</taxon>
        <taxon>OM182 clade</taxon>
    </lineage>
</organism>
<evidence type="ECO:0000313" key="4">
    <source>
        <dbReference type="Proteomes" id="UP000219329"/>
    </source>
</evidence>
<comment type="similarity">
    <text evidence="1">Belongs to the UPF0213 family.</text>
</comment>
<dbReference type="EMBL" id="NTJZ01000014">
    <property type="protein sequence ID" value="PDH32704.1"/>
    <property type="molecule type" value="Genomic_DNA"/>
</dbReference>
<dbReference type="Gene3D" id="3.40.1440.10">
    <property type="entry name" value="GIY-YIG endonuclease"/>
    <property type="match status" value="1"/>
</dbReference>
<dbReference type="Proteomes" id="UP000219329">
    <property type="component" value="Unassembled WGS sequence"/>
</dbReference>
<dbReference type="PANTHER" id="PTHR34477:SF1">
    <property type="entry name" value="UPF0213 PROTEIN YHBQ"/>
    <property type="match status" value="1"/>
</dbReference>
<comment type="caution">
    <text evidence="3">The sequence shown here is derived from an EMBL/GenBank/DDBJ whole genome shotgun (WGS) entry which is preliminary data.</text>
</comment>
<reference evidence="3 4" key="1">
    <citation type="submission" date="2017-08" db="EMBL/GenBank/DDBJ databases">
        <title>Fine stratification of microbial communities through a metagenomic profile of the photic zone.</title>
        <authorList>
            <person name="Haro-Moreno J.M."/>
            <person name="Lopez-Perez M."/>
            <person name="De La Torre J."/>
            <person name="Picazo A."/>
            <person name="Camacho A."/>
            <person name="Rodriguez-Valera F."/>
        </authorList>
    </citation>
    <scope>NUCLEOTIDE SEQUENCE [LARGE SCALE GENOMIC DNA]</scope>
    <source>
        <strain evidence="3">MED-G28</strain>
    </source>
</reference>